<dbReference type="AlphaFoldDB" id="A0A4S4KIM5"/>
<dbReference type="EMBL" id="SGPJ01000131">
    <property type="protein sequence ID" value="THG98185.1"/>
    <property type="molecule type" value="Genomic_DNA"/>
</dbReference>
<accession>A0A4S4KIM5</accession>
<evidence type="ECO:0000256" key="3">
    <source>
        <dbReference type="ARBA" id="ARBA00022989"/>
    </source>
</evidence>
<keyword evidence="3 5" id="KW-1133">Transmembrane helix</keyword>
<gene>
    <name evidence="7" type="ORF">EW026_g3955</name>
</gene>
<feature type="transmembrane region" description="Helical" evidence="5">
    <location>
        <begin position="185"/>
        <end position="205"/>
    </location>
</feature>
<evidence type="ECO:0000259" key="6">
    <source>
        <dbReference type="Pfam" id="PF04116"/>
    </source>
</evidence>
<dbReference type="Pfam" id="PF04116">
    <property type="entry name" value="FA_hydroxylase"/>
    <property type="match status" value="1"/>
</dbReference>
<name>A0A4S4KIM5_9APHY</name>
<reference evidence="7 8" key="1">
    <citation type="submission" date="2019-02" db="EMBL/GenBank/DDBJ databases">
        <title>Genome sequencing of the rare red list fungi Phlebia centrifuga.</title>
        <authorList>
            <person name="Buettner E."/>
            <person name="Kellner H."/>
        </authorList>
    </citation>
    <scope>NUCLEOTIDE SEQUENCE [LARGE SCALE GENOMIC DNA]</scope>
    <source>
        <strain evidence="7 8">DSM 108282</strain>
    </source>
</reference>
<feature type="domain" description="Fatty acid hydroxylase" evidence="6">
    <location>
        <begin position="191"/>
        <end position="319"/>
    </location>
</feature>
<dbReference type="InterPro" id="IPR050307">
    <property type="entry name" value="Sterol_Desaturase_Related"/>
</dbReference>
<dbReference type="PANTHER" id="PTHR11863">
    <property type="entry name" value="STEROL DESATURASE"/>
    <property type="match status" value="1"/>
</dbReference>
<keyword evidence="2 5" id="KW-0812">Transmembrane</keyword>
<dbReference type="GO" id="GO:0016491">
    <property type="term" value="F:oxidoreductase activity"/>
    <property type="evidence" value="ECO:0007669"/>
    <property type="project" value="InterPro"/>
</dbReference>
<feature type="transmembrane region" description="Helical" evidence="5">
    <location>
        <begin position="144"/>
        <end position="165"/>
    </location>
</feature>
<evidence type="ECO:0000256" key="2">
    <source>
        <dbReference type="ARBA" id="ARBA00022692"/>
    </source>
</evidence>
<keyword evidence="8" id="KW-1185">Reference proteome</keyword>
<organism evidence="7 8">
    <name type="scientific">Hermanssonia centrifuga</name>
    <dbReference type="NCBI Taxonomy" id="98765"/>
    <lineage>
        <taxon>Eukaryota</taxon>
        <taxon>Fungi</taxon>
        <taxon>Dikarya</taxon>
        <taxon>Basidiomycota</taxon>
        <taxon>Agaricomycotina</taxon>
        <taxon>Agaricomycetes</taxon>
        <taxon>Polyporales</taxon>
        <taxon>Meruliaceae</taxon>
        <taxon>Hermanssonia</taxon>
    </lineage>
</organism>
<evidence type="ECO:0000313" key="7">
    <source>
        <dbReference type="EMBL" id="THG98185.1"/>
    </source>
</evidence>
<dbReference type="Proteomes" id="UP000309038">
    <property type="component" value="Unassembled WGS sequence"/>
</dbReference>
<sequence>MDLVLHLADEYVLDKVWAHLVPLSAFAASSANSSLLSASASAFNTSAHPMFISDPSSSTWTNLVSYLPHPPLSPETFVSSAMTSLPATSAWPRDYMLRQIISLSAITLIGIHVLYILFAYLSYRYIFNHEMMKHPKFLKNQVKLEIQTSLGAFPGMTVLTLPWFVAEARGHSKSYENVDEYGWAYLVFSIIFFLVFTDYGIYWVHRWEHHPACYKWLHKPHHKWLVPTPFASHAFHPLDGYLQSIPYHLFIFLFPLHQKVYLGLFVFVNFWTIFIHDSDMITGHFLEKIINGPAHHTLHHLYFTVNYGQYFTMADRLGGSYRQPASELDPLLEVKKREAAKKKQTLGKDS</sequence>
<evidence type="ECO:0000256" key="4">
    <source>
        <dbReference type="ARBA" id="ARBA00023136"/>
    </source>
</evidence>
<proteinExistence type="predicted"/>
<comment type="subcellular location">
    <subcellularLocation>
        <location evidence="1">Membrane</location>
    </subcellularLocation>
</comment>
<comment type="caution">
    <text evidence="7">The sequence shown here is derived from an EMBL/GenBank/DDBJ whole genome shotgun (WGS) entry which is preliminary data.</text>
</comment>
<dbReference type="InterPro" id="IPR006694">
    <property type="entry name" value="Fatty_acid_hydroxylase"/>
</dbReference>
<dbReference type="GO" id="GO:0016020">
    <property type="term" value="C:membrane"/>
    <property type="evidence" value="ECO:0007669"/>
    <property type="project" value="UniProtKB-SubCell"/>
</dbReference>
<protein>
    <recommendedName>
        <fullName evidence="6">Fatty acid hydroxylase domain-containing protein</fullName>
    </recommendedName>
</protein>
<evidence type="ECO:0000256" key="1">
    <source>
        <dbReference type="ARBA" id="ARBA00004370"/>
    </source>
</evidence>
<dbReference type="GO" id="GO:0005506">
    <property type="term" value="F:iron ion binding"/>
    <property type="evidence" value="ECO:0007669"/>
    <property type="project" value="InterPro"/>
</dbReference>
<feature type="transmembrane region" description="Helical" evidence="5">
    <location>
        <begin position="100"/>
        <end position="123"/>
    </location>
</feature>
<evidence type="ECO:0000313" key="8">
    <source>
        <dbReference type="Proteomes" id="UP000309038"/>
    </source>
</evidence>
<evidence type="ECO:0000256" key="5">
    <source>
        <dbReference type="SAM" id="Phobius"/>
    </source>
</evidence>
<dbReference type="GO" id="GO:0008610">
    <property type="term" value="P:lipid biosynthetic process"/>
    <property type="evidence" value="ECO:0007669"/>
    <property type="project" value="InterPro"/>
</dbReference>
<keyword evidence="4 5" id="KW-0472">Membrane</keyword>